<dbReference type="Pfam" id="PF05007">
    <property type="entry name" value="Mannosyl_trans"/>
    <property type="match status" value="2"/>
</dbReference>
<evidence type="ECO:0000256" key="3">
    <source>
        <dbReference type="ARBA" id="ARBA00011071"/>
    </source>
</evidence>
<reference evidence="14" key="1">
    <citation type="submission" date="2022-06" db="EMBL/GenBank/DDBJ databases">
        <authorList>
            <person name="Berger JAMES D."/>
            <person name="Berger JAMES D."/>
        </authorList>
    </citation>
    <scope>NUCLEOTIDE SEQUENCE [LARGE SCALE GENOMIC DNA]</scope>
</reference>
<keyword evidence="10 13" id="KW-0472">Membrane</keyword>
<name>A0AA85K9F6_TRIRE</name>
<feature type="transmembrane region" description="Helical" evidence="13">
    <location>
        <begin position="611"/>
        <end position="632"/>
    </location>
</feature>
<evidence type="ECO:0000256" key="10">
    <source>
        <dbReference type="ARBA" id="ARBA00023136"/>
    </source>
</evidence>
<keyword evidence="9 13" id="KW-1133">Transmembrane helix</keyword>
<feature type="transmembrane region" description="Helical" evidence="13">
    <location>
        <begin position="403"/>
        <end position="430"/>
    </location>
</feature>
<dbReference type="InterPro" id="IPR007704">
    <property type="entry name" value="PIG-M"/>
</dbReference>
<comment type="subcellular location">
    <subcellularLocation>
        <location evidence="1 13">Endoplasmic reticulum membrane</location>
        <topology evidence="1 13">Multi-pass membrane protein</topology>
    </subcellularLocation>
</comment>
<dbReference type="GO" id="GO:1990529">
    <property type="term" value="C:glycosylphosphatidylinositol-mannosyltransferase I complex"/>
    <property type="evidence" value="ECO:0007669"/>
    <property type="project" value="TreeGrafter"/>
</dbReference>
<evidence type="ECO:0000256" key="12">
    <source>
        <dbReference type="ARBA" id="ARBA00093608"/>
    </source>
</evidence>
<evidence type="ECO:0000313" key="15">
    <source>
        <dbReference type="WBParaSite" id="TREG1_75520.1"/>
    </source>
</evidence>
<dbReference type="WBParaSite" id="TREG1_75520.1">
    <property type="protein sequence ID" value="TREG1_75520.1"/>
    <property type="gene ID" value="TREG1_75520"/>
</dbReference>
<feature type="transmembrane region" description="Helical" evidence="13">
    <location>
        <begin position="333"/>
        <end position="356"/>
    </location>
</feature>
<comment type="function">
    <text evidence="11 13">Catalytic subunit of the glycosylphosphatidylinositol-mannosyltransferase I complex which catalyzes the transfer of the first mannose, via an alpha-1,4 bond from a dolichol-phosphate-mannose (Dol-P-Man) to the glucosaminyl acyl phosphatidylinositol (GlcN-(acyl)PI) intermediate to generate alpha-D-Man-(1-&gt;4)-alpha-D-GlcN-(1-&gt;6)-(1-radyl,2-acyl-sn-glycero-3-phospho)-2-acyl-inositol and participates in the sixth step of the glycosylphosphatidylinositol-anchor biosynthesis.</text>
</comment>
<evidence type="ECO:0000256" key="4">
    <source>
        <dbReference type="ARBA" id="ARBA00022502"/>
    </source>
</evidence>
<dbReference type="PANTHER" id="PTHR12886">
    <property type="entry name" value="PIG-M MANNOSYLTRANSFERASE"/>
    <property type="match status" value="1"/>
</dbReference>
<evidence type="ECO:0000256" key="2">
    <source>
        <dbReference type="ARBA" id="ARBA00004687"/>
    </source>
</evidence>
<evidence type="ECO:0000313" key="14">
    <source>
        <dbReference type="Proteomes" id="UP000050795"/>
    </source>
</evidence>
<keyword evidence="6 13" id="KW-0808">Transferase</keyword>
<comment type="pathway">
    <text evidence="2 13">Glycolipid biosynthesis; glycosylphosphatidylinositol-anchor biosynthesis.</text>
</comment>
<dbReference type="GO" id="GO:0005789">
    <property type="term" value="C:endoplasmic reticulum membrane"/>
    <property type="evidence" value="ECO:0007669"/>
    <property type="project" value="UniProtKB-SubCell"/>
</dbReference>
<comment type="similarity">
    <text evidence="3 13">Belongs to the PIGM family.</text>
</comment>
<dbReference type="Proteomes" id="UP000050795">
    <property type="component" value="Unassembled WGS sequence"/>
</dbReference>
<organism evidence="14 15">
    <name type="scientific">Trichobilharzia regenti</name>
    <name type="common">Nasal bird schistosome</name>
    <dbReference type="NCBI Taxonomy" id="157069"/>
    <lineage>
        <taxon>Eukaryota</taxon>
        <taxon>Metazoa</taxon>
        <taxon>Spiralia</taxon>
        <taxon>Lophotrochozoa</taxon>
        <taxon>Platyhelminthes</taxon>
        <taxon>Trematoda</taxon>
        <taxon>Digenea</taxon>
        <taxon>Strigeidida</taxon>
        <taxon>Schistosomatoidea</taxon>
        <taxon>Schistosomatidae</taxon>
        <taxon>Trichobilharzia</taxon>
    </lineage>
</organism>
<protein>
    <recommendedName>
        <fullName evidence="12 13">GPI alpha-1,4-mannosyltransferase I, catalytic subunit</fullName>
        <ecNumber evidence="13">2.4.1.-</ecNumber>
    </recommendedName>
    <alternativeName>
        <fullName evidence="13">GPI mannosyltransferase I</fullName>
    </alternativeName>
</protein>
<evidence type="ECO:0000256" key="13">
    <source>
        <dbReference type="RuleBase" id="RU365064"/>
    </source>
</evidence>
<dbReference type="GO" id="GO:0004376">
    <property type="term" value="F:GPI mannosyltransferase activity"/>
    <property type="evidence" value="ECO:0007669"/>
    <property type="project" value="InterPro"/>
</dbReference>
<evidence type="ECO:0000256" key="5">
    <source>
        <dbReference type="ARBA" id="ARBA00022676"/>
    </source>
</evidence>
<keyword evidence="7 13" id="KW-0812">Transmembrane</keyword>
<keyword evidence="14" id="KW-1185">Reference proteome</keyword>
<accession>A0AA85K9F6</accession>
<dbReference type="EC" id="2.4.1.-" evidence="13"/>
<evidence type="ECO:0000256" key="9">
    <source>
        <dbReference type="ARBA" id="ARBA00022989"/>
    </source>
</evidence>
<evidence type="ECO:0000256" key="1">
    <source>
        <dbReference type="ARBA" id="ARBA00004477"/>
    </source>
</evidence>
<evidence type="ECO:0000256" key="7">
    <source>
        <dbReference type="ARBA" id="ARBA00022692"/>
    </source>
</evidence>
<dbReference type="AlphaFoldDB" id="A0AA85K9F6"/>
<feature type="transmembrane region" description="Helical" evidence="13">
    <location>
        <begin position="125"/>
        <end position="146"/>
    </location>
</feature>
<feature type="transmembrane region" description="Helical" evidence="13">
    <location>
        <begin position="644"/>
        <end position="669"/>
    </location>
</feature>
<evidence type="ECO:0000256" key="6">
    <source>
        <dbReference type="ARBA" id="ARBA00022679"/>
    </source>
</evidence>
<evidence type="ECO:0000256" key="11">
    <source>
        <dbReference type="ARBA" id="ARBA00093408"/>
    </source>
</evidence>
<dbReference type="GO" id="GO:0051751">
    <property type="term" value="F:alpha-1,4-mannosyltransferase activity"/>
    <property type="evidence" value="ECO:0007669"/>
    <property type="project" value="InterPro"/>
</dbReference>
<keyword evidence="4 13" id="KW-0337">GPI-anchor biosynthesis</keyword>
<keyword evidence="8 13" id="KW-0256">Endoplasmic reticulum</keyword>
<feature type="transmembrane region" description="Helical" evidence="13">
    <location>
        <begin position="224"/>
        <end position="253"/>
    </location>
</feature>
<comment type="caution">
    <text evidence="13">Lacks conserved residue(s) required for the propagation of feature annotation.</text>
</comment>
<reference evidence="15" key="2">
    <citation type="submission" date="2023-11" db="UniProtKB">
        <authorList>
            <consortium name="WormBaseParasite"/>
        </authorList>
    </citation>
    <scope>IDENTIFICATION</scope>
</reference>
<keyword evidence="5 13" id="KW-0328">Glycosyltransferase</keyword>
<dbReference type="PANTHER" id="PTHR12886:SF0">
    <property type="entry name" value="GPI MANNOSYLTRANSFERASE 1"/>
    <property type="match status" value="1"/>
</dbReference>
<dbReference type="GO" id="GO:0006506">
    <property type="term" value="P:GPI anchor biosynthetic process"/>
    <property type="evidence" value="ECO:0007669"/>
    <property type="project" value="UniProtKB-KW"/>
</dbReference>
<sequence>MDLSIRDVNEPCGDVVIVDRKQHTNTISRLSTDANNPVNDDNDEMTSLDKSTLRLRQIKSNYATEISHCSDGEQIHHHRVTKMAHTTTSRSELCSDGDAKKHQFVNHHDQEVSSAVVSSDYNSDYYRLCFTTALIVRLILVIFAVWQDTVRWPDGQLRFTDVDYDVFADGARAFVAGKNMYTERPTYRYSPLIAIILAPGYWLFSDGEYSVSNSTTVEGKGKSFILPALAHLWGKLIFIMADLLCGYLQYIIIQDKLVKDQLVNHHHADQKTQRISLSLITSRLAISLVAFGWLFNPVTAVVSVRGNADALQSCLVITCLWCILKRRIALAGLLYGLCIHLRIYPIIYALSIYLWLMKDGQDKDVENLETVKITKKEEDCETLNSQLRSLSLLLTKLPNRNHFIFGFTCLLSLITLTGFCYAYFGGMLYLQKACLYHFSRSDFKHNFAPHFLTVYLLSGQKWWLATAAEASGEVGAINHHNWLSMLWKNLTSSLIHWGSSGVDNQYSGSMNAENSLLSSSSLLLLLENLSTIQLMEGIFKIATILPCLLLIPSLSLKLHSNLGLCWFVLTYMFVTFNRVCTSQYFLWSLCLLPIALADIHLPREITAYRAIVQNLFIWFASQALWLASAYSLEMCTLKGIFLNRIVWLLVWIASLNYFVCNIFILFRLISWRSRPSGKIHKE</sequence>
<proteinExistence type="inferred from homology"/>
<evidence type="ECO:0000256" key="8">
    <source>
        <dbReference type="ARBA" id="ARBA00022824"/>
    </source>
</evidence>